<dbReference type="GO" id="GO:0004519">
    <property type="term" value="F:endonuclease activity"/>
    <property type="evidence" value="ECO:0007669"/>
    <property type="project" value="UniProtKB-KW"/>
</dbReference>
<name>A0ABW5XGG4_9MICO</name>
<accession>A0ABW5XGG4</accession>
<dbReference type="InterPro" id="IPR036691">
    <property type="entry name" value="Endo/exonu/phosph_ase_sf"/>
</dbReference>
<dbReference type="RefSeq" id="WP_377467655.1">
    <property type="nucleotide sequence ID" value="NZ_JBHUOP010000006.1"/>
</dbReference>
<keyword evidence="2" id="KW-0540">Nuclease</keyword>
<dbReference type="Gene3D" id="3.60.10.10">
    <property type="entry name" value="Endonuclease/exonuclease/phosphatase"/>
    <property type="match status" value="1"/>
</dbReference>
<keyword evidence="3" id="KW-1185">Reference proteome</keyword>
<gene>
    <name evidence="2" type="ORF">ACFSYH_13370</name>
</gene>
<dbReference type="EMBL" id="JBHUOP010000006">
    <property type="protein sequence ID" value="MFD2841550.1"/>
    <property type="molecule type" value="Genomic_DNA"/>
</dbReference>
<dbReference type="SUPFAM" id="SSF56219">
    <property type="entry name" value="DNase I-like"/>
    <property type="match status" value="1"/>
</dbReference>
<dbReference type="Pfam" id="PF03372">
    <property type="entry name" value="Exo_endo_phos"/>
    <property type="match status" value="1"/>
</dbReference>
<dbReference type="InterPro" id="IPR005135">
    <property type="entry name" value="Endo/exonuclease/phosphatase"/>
</dbReference>
<keyword evidence="2" id="KW-0255">Endonuclease</keyword>
<evidence type="ECO:0000313" key="3">
    <source>
        <dbReference type="Proteomes" id="UP001597391"/>
    </source>
</evidence>
<comment type="caution">
    <text evidence="2">The sequence shown here is derived from an EMBL/GenBank/DDBJ whole genome shotgun (WGS) entry which is preliminary data.</text>
</comment>
<reference evidence="3" key="1">
    <citation type="journal article" date="2019" name="Int. J. Syst. Evol. Microbiol.">
        <title>The Global Catalogue of Microorganisms (GCM) 10K type strain sequencing project: providing services to taxonomists for standard genome sequencing and annotation.</title>
        <authorList>
            <consortium name="The Broad Institute Genomics Platform"/>
            <consortium name="The Broad Institute Genome Sequencing Center for Infectious Disease"/>
            <person name="Wu L."/>
            <person name="Ma J."/>
        </authorList>
    </citation>
    <scope>NUCLEOTIDE SEQUENCE [LARGE SCALE GENOMIC DNA]</scope>
    <source>
        <strain evidence="3">KCTC 33576</strain>
    </source>
</reference>
<dbReference type="Proteomes" id="UP001597391">
    <property type="component" value="Unassembled WGS sequence"/>
</dbReference>
<sequence length="245" mass="27380">MTSSLRIVSYNFKALQMDAAALGAVLRAEQADVVAVQEPPRFWGARRRLREFAHACGLEVVVYGNYPFGGATTALLAAPEVAARVIDRGSQILPFDPWLWPSLWREHRIWPSRRGYAYLTTTDVTVISIHLGLNPEERKVHRNIILNRIHALGARRCVVAGDLNEQPDGPSWLAFGRRLRDAVRLMSDESDSSFHTFPSQRARLRIDGVFVGTDFAVEEVHLPDGPDVQAASDHLPTVVRVRLPS</sequence>
<organism evidence="2 3">
    <name type="scientific">Populibacterium corticicola</name>
    <dbReference type="NCBI Taxonomy" id="1812826"/>
    <lineage>
        <taxon>Bacteria</taxon>
        <taxon>Bacillati</taxon>
        <taxon>Actinomycetota</taxon>
        <taxon>Actinomycetes</taxon>
        <taxon>Micrococcales</taxon>
        <taxon>Jonesiaceae</taxon>
        <taxon>Populibacterium</taxon>
    </lineage>
</organism>
<evidence type="ECO:0000313" key="2">
    <source>
        <dbReference type="EMBL" id="MFD2841550.1"/>
    </source>
</evidence>
<keyword evidence="2" id="KW-0378">Hydrolase</keyword>
<feature type="domain" description="Endonuclease/exonuclease/phosphatase" evidence="1">
    <location>
        <begin position="11"/>
        <end position="234"/>
    </location>
</feature>
<proteinExistence type="predicted"/>
<evidence type="ECO:0000259" key="1">
    <source>
        <dbReference type="Pfam" id="PF03372"/>
    </source>
</evidence>
<protein>
    <submittedName>
        <fullName evidence="2">Endonuclease/exonuclease/phosphatase family protein</fullName>
    </submittedName>
</protein>